<comment type="similarity">
    <text evidence="1 4 5">Belongs to the bacterial ribosomal protein bL17 family.</text>
</comment>
<accession>A0A7C5I2Z6</accession>
<dbReference type="GO" id="GO:0003735">
    <property type="term" value="F:structural constituent of ribosome"/>
    <property type="evidence" value="ECO:0007669"/>
    <property type="project" value="InterPro"/>
</dbReference>
<dbReference type="PANTHER" id="PTHR14413">
    <property type="entry name" value="RIBOSOMAL PROTEIN L17"/>
    <property type="match status" value="1"/>
</dbReference>
<dbReference type="Pfam" id="PF01196">
    <property type="entry name" value="Ribosomal_L17"/>
    <property type="match status" value="1"/>
</dbReference>
<sequence length="127" mass="15082">MRHRKRIKKLGRDREHRLALLRNQVISLFTHGKIITTLPKAKETRRYAERMITLGKRGDLSARRLARQFLVRKDITNMLFEEIAPLFKDRNGGYTRIYRLPPRKGDDARMALLELVEFPSRVQVEKK</sequence>
<evidence type="ECO:0000256" key="3">
    <source>
        <dbReference type="ARBA" id="ARBA00023274"/>
    </source>
</evidence>
<evidence type="ECO:0000256" key="2">
    <source>
        <dbReference type="ARBA" id="ARBA00022980"/>
    </source>
</evidence>
<dbReference type="PANTHER" id="PTHR14413:SF16">
    <property type="entry name" value="LARGE RIBOSOMAL SUBUNIT PROTEIN BL17M"/>
    <property type="match status" value="1"/>
</dbReference>
<evidence type="ECO:0000256" key="5">
    <source>
        <dbReference type="RuleBase" id="RU000660"/>
    </source>
</evidence>
<comment type="subunit">
    <text evidence="4">Part of the 50S ribosomal subunit. Contacts protein L32.</text>
</comment>
<name>A0A7C5I2Z6_UNCW3</name>
<dbReference type="AlphaFoldDB" id="A0A7C5I2Z6"/>
<dbReference type="InterPro" id="IPR036373">
    <property type="entry name" value="Ribosomal_bL17_sf"/>
</dbReference>
<dbReference type="InterPro" id="IPR047859">
    <property type="entry name" value="Ribosomal_bL17_CS"/>
</dbReference>
<organism evidence="6">
    <name type="scientific">candidate division WOR-3 bacterium</name>
    <dbReference type="NCBI Taxonomy" id="2052148"/>
    <lineage>
        <taxon>Bacteria</taxon>
        <taxon>Bacteria division WOR-3</taxon>
    </lineage>
</organism>
<dbReference type="SUPFAM" id="SSF64263">
    <property type="entry name" value="Prokaryotic ribosomal protein L17"/>
    <property type="match status" value="1"/>
</dbReference>
<dbReference type="Proteomes" id="UP000886014">
    <property type="component" value="Unassembled WGS sequence"/>
</dbReference>
<dbReference type="HAMAP" id="MF_01368">
    <property type="entry name" value="Ribosomal_bL17"/>
    <property type="match status" value="1"/>
</dbReference>
<protein>
    <recommendedName>
        <fullName evidence="4">Large ribosomal subunit protein bL17</fullName>
    </recommendedName>
</protein>
<dbReference type="PROSITE" id="PS01167">
    <property type="entry name" value="RIBOSOMAL_L17"/>
    <property type="match status" value="1"/>
</dbReference>
<reference evidence="6" key="1">
    <citation type="journal article" date="2020" name="mSystems">
        <title>Genome- and Community-Level Interaction Insights into Carbon Utilization and Element Cycling Functions of Hydrothermarchaeota in Hydrothermal Sediment.</title>
        <authorList>
            <person name="Zhou Z."/>
            <person name="Liu Y."/>
            <person name="Xu W."/>
            <person name="Pan J."/>
            <person name="Luo Z.H."/>
            <person name="Li M."/>
        </authorList>
    </citation>
    <scope>NUCLEOTIDE SEQUENCE [LARGE SCALE GENOMIC DNA]</scope>
    <source>
        <strain evidence="6">HyVt-94</strain>
    </source>
</reference>
<dbReference type="InterPro" id="IPR000456">
    <property type="entry name" value="Ribosomal_bL17"/>
</dbReference>
<proteinExistence type="inferred from homology"/>
<dbReference type="EMBL" id="DRTV01000034">
    <property type="protein sequence ID" value="HHF57875.1"/>
    <property type="molecule type" value="Genomic_DNA"/>
</dbReference>
<evidence type="ECO:0000256" key="1">
    <source>
        <dbReference type="ARBA" id="ARBA00008777"/>
    </source>
</evidence>
<keyword evidence="3 4" id="KW-0687">Ribonucleoprotein</keyword>
<comment type="caution">
    <text evidence="6">The sequence shown here is derived from an EMBL/GenBank/DDBJ whole genome shotgun (WGS) entry which is preliminary data.</text>
</comment>
<dbReference type="GO" id="GO:0015934">
    <property type="term" value="C:large ribosomal subunit"/>
    <property type="evidence" value="ECO:0007669"/>
    <property type="project" value="TreeGrafter"/>
</dbReference>
<gene>
    <name evidence="4" type="primary">rplQ</name>
    <name evidence="6" type="ORF">ENL41_00440</name>
</gene>
<evidence type="ECO:0000313" key="6">
    <source>
        <dbReference type="EMBL" id="HHF57875.1"/>
    </source>
</evidence>
<dbReference type="GO" id="GO:0006412">
    <property type="term" value="P:translation"/>
    <property type="evidence" value="ECO:0007669"/>
    <property type="project" value="UniProtKB-UniRule"/>
</dbReference>
<evidence type="ECO:0000256" key="4">
    <source>
        <dbReference type="HAMAP-Rule" id="MF_01368"/>
    </source>
</evidence>
<keyword evidence="2 4" id="KW-0689">Ribosomal protein</keyword>
<dbReference type="NCBIfam" id="TIGR00059">
    <property type="entry name" value="L17"/>
    <property type="match status" value="1"/>
</dbReference>
<dbReference type="Gene3D" id="3.90.1030.10">
    <property type="entry name" value="Ribosomal protein L17"/>
    <property type="match status" value="1"/>
</dbReference>